<name>A0ABQ8P9T0_9CRYT</name>
<dbReference type="InterPro" id="IPR050275">
    <property type="entry name" value="PGM_Phosphatase"/>
</dbReference>
<dbReference type="Pfam" id="PF00300">
    <property type="entry name" value="His_Phos_1"/>
    <property type="match status" value="1"/>
</dbReference>
<gene>
    <name evidence="1" type="ORF">OJ252_1651</name>
</gene>
<keyword evidence="2" id="KW-1185">Reference proteome</keyword>
<dbReference type="SUPFAM" id="SSF53254">
    <property type="entry name" value="Phosphoglycerate mutase-like"/>
    <property type="match status" value="1"/>
</dbReference>
<evidence type="ECO:0000313" key="2">
    <source>
        <dbReference type="Proteomes" id="UP001071777"/>
    </source>
</evidence>
<reference evidence="1" key="1">
    <citation type="submission" date="2022-10" db="EMBL/GenBank/DDBJ databases">
        <title>Adaptive evolution leads to modifications in subtelomeric GC content in a zoonotic Cryptosporidium species.</title>
        <authorList>
            <person name="Li J."/>
            <person name="Feng Y."/>
            <person name="Xiao L."/>
        </authorList>
    </citation>
    <scope>NUCLEOTIDE SEQUENCE</scope>
    <source>
        <strain evidence="1">25894</strain>
    </source>
</reference>
<dbReference type="Proteomes" id="UP001071777">
    <property type="component" value="Unassembled WGS sequence"/>
</dbReference>
<organism evidence="1 2">
    <name type="scientific">Cryptosporidium canis</name>
    <dbReference type="NCBI Taxonomy" id="195482"/>
    <lineage>
        <taxon>Eukaryota</taxon>
        <taxon>Sar</taxon>
        <taxon>Alveolata</taxon>
        <taxon>Apicomplexa</taxon>
        <taxon>Conoidasida</taxon>
        <taxon>Coccidia</taxon>
        <taxon>Eucoccidiorida</taxon>
        <taxon>Eimeriorina</taxon>
        <taxon>Cryptosporidiidae</taxon>
        <taxon>Cryptosporidium</taxon>
    </lineage>
</organism>
<comment type="caution">
    <text evidence="1">The sequence shown here is derived from an EMBL/GenBank/DDBJ whole genome shotgun (WGS) entry which is preliminary data.</text>
</comment>
<evidence type="ECO:0008006" key="3">
    <source>
        <dbReference type="Google" id="ProtNLM"/>
    </source>
</evidence>
<dbReference type="EMBL" id="JAPCXB010000062">
    <property type="protein sequence ID" value="KAJ1611136.1"/>
    <property type="molecule type" value="Genomic_DNA"/>
</dbReference>
<dbReference type="PANTHER" id="PTHR48100:SF44">
    <property type="entry name" value="PHOSPHATASE C1620.13-RELATED"/>
    <property type="match status" value="1"/>
</dbReference>
<proteinExistence type="predicted"/>
<dbReference type="PANTHER" id="PTHR48100">
    <property type="entry name" value="BROAD-SPECIFICITY PHOSPHATASE YOR283W-RELATED"/>
    <property type="match status" value="1"/>
</dbReference>
<dbReference type="InterPro" id="IPR013078">
    <property type="entry name" value="His_Pase_superF_clade-1"/>
</dbReference>
<protein>
    <recommendedName>
        <fullName evidence="3">Phosphoglycerate mutase family protein</fullName>
    </recommendedName>
</protein>
<dbReference type="CDD" id="cd07067">
    <property type="entry name" value="HP_PGM_like"/>
    <property type="match status" value="1"/>
</dbReference>
<dbReference type="InterPro" id="IPR029033">
    <property type="entry name" value="His_PPase_superfam"/>
</dbReference>
<evidence type="ECO:0000313" key="1">
    <source>
        <dbReference type="EMBL" id="KAJ1611136.1"/>
    </source>
</evidence>
<dbReference type="Gene3D" id="3.40.50.1240">
    <property type="entry name" value="Phosphoglycerate mutase-like"/>
    <property type="match status" value="1"/>
</dbReference>
<accession>A0ABQ8P9T0</accession>
<sequence length="277" mass="31489">MLEVRTAFRKLISQRNFKGLELRKVSLPLLSRVPGGLLSYRSQNSDTSNWSKFSNNNIVTVHCIRHAESTINALRNHHLETLNIQKLIYRKDPGILDAPLSRNGAEKASHFGDKGGPLYLGKPIMERSSLILTSNLKRAMETANIISKRSPKDCKICVLDFVREKALYESDIPSSSVEEILSNYPRADVTFLSHANFKEAIVLPESLDQLDLRIQQFLNFIRNYEGFENNEVVLVSHFYFLKRLLKGSVLWNLPNLGVITIQIDKRTGQILGSSTHR</sequence>